<organism evidence="2">
    <name type="scientific">freshwater metagenome</name>
    <dbReference type="NCBI Taxonomy" id="449393"/>
    <lineage>
        <taxon>unclassified sequences</taxon>
        <taxon>metagenomes</taxon>
        <taxon>ecological metagenomes</taxon>
    </lineage>
</organism>
<evidence type="ECO:0000259" key="1">
    <source>
        <dbReference type="Pfam" id="PF14562"/>
    </source>
</evidence>
<dbReference type="CDD" id="cd22311">
    <property type="entry name" value="BglI-like"/>
    <property type="match status" value="1"/>
</dbReference>
<reference evidence="2" key="1">
    <citation type="submission" date="2020-05" db="EMBL/GenBank/DDBJ databases">
        <authorList>
            <person name="Chiriac C."/>
            <person name="Salcher M."/>
            <person name="Ghai R."/>
            <person name="Kavagutti S V."/>
        </authorList>
    </citation>
    <scope>NUCLEOTIDE SEQUENCE</scope>
</reference>
<sequence>MHQQHRNDSFPKYIEARETLILKPEILIAIEQRVSTAIKNSVVKNQDEYKHDYDAASMLFPFWENYPPEERGRDPIGDQYPWIEVGEHAIGTKIARSMYEDFIVSDIGFPTGADQRFVLRSPDFLKLTDGLTDTVWLFLDIKSVGPRDDQDHTVMSHNQISGSGEWVHESEGVRNSIMVAQGKNAKHDFHPALPPIVILPTGEVAPLITMAIKPVYSMVPTSLGAGPKWLGQPLSRIDSITIPNGLLLTQNPNYLAKYPGLLFPGKDDKSKDPRKLRARVSFPILRQIAPWRHETISSWV</sequence>
<accession>A0A6J7I1B5</accession>
<feature type="domain" description="Restriction endonuclease type II BglI" evidence="1">
    <location>
        <begin position="10"/>
        <end position="295"/>
    </location>
</feature>
<proteinExistence type="predicted"/>
<evidence type="ECO:0000313" key="2">
    <source>
        <dbReference type="EMBL" id="CAB4924511.1"/>
    </source>
</evidence>
<dbReference type="Gene3D" id="3.40.600.20">
    <property type="entry name" value="Restriction endonuclease BglI"/>
    <property type="match status" value="1"/>
</dbReference>
<dbReference type="AlphaFoldDB" id="A0A6J7I1B5"/>
<gene>
    <name evidence="2" type="ORF">UFOPK3707_00532</name>
</gene>
<name>A0A6J7I1B5_9ZZZZ</name>
<dbReference type="InterPro" id="IPR043121">
    <property type="entry name" value="Restrct_endonuc_II_BglI_sf"/>
</dbReference>
<dbReference type="InterPro" id="IPR011543">
    <property type="entry name" value="Restrct_endonuc_II_BglI"/>
</dbReference>
<dbReference type="EMBL" id="CAFBMY010000064">
    <property type="protein sequence ID" value="CAB4924511.1"/>
    <property type="molecule type" value="Genomic_DNA"/>
</dbReference>
<dbReference type="SUPFAM" id="SSF52980">
    <property type="entry name" value="Restriction endonuclease-like"/>
    <property type="match status" value="1"/>
</dbReference>
<protein>
    <submittedName>
        <fullName evidence="2">Unannotated protein</fullName>
    </submittedName>
</protein>
<dbReference type="InterPro" id="IPR011335">
    <property type="entry name" value="Restrct_endonuc-II-like"/>
</dbReference>
<dbReference type="Pfam" id="PF14562">
    <property type="entry name" value="Endonuc_BglI"/>
    <property type="match status" value="1"/>
</dbReference>